<organism evidence="3 4">
    <name type="scientific">Plasmodium malariae</name>
    <dbReference type="NCBI Taxonomy" id="5858"/>
    <lineage>
        <taxon>Eukaryota</taxon>
        <taxon>Sar</taxon>
        <taxon>Alveolata</taxon>
        <taxon>Apicomplexa</taxon>
        <taxon>Aconoidasida</taxon>
        <taxon>Haemosporida</taxon>
        <taxon>Plasmodiidae</taxon>
        <taxon>Plasmodium</taxon>
        <taxon>Plasmodium (Plasmodium)</taxon>
    </lineage>
</organism>
<dbReference type="RefSeq" id="XP_028863718.1">
    <property type="nucleotide sequence ID" value="XM_029007316.1"/>
</dbReference>
<dbReference type="EMBL" id="LT594634">
    <property type="protein sequence ID" value="SCP02686.1"/>
    <property type="molecule type" value="Genomic_DNA"/>
</dbReference>
<evidence type="ECO:0000256" key="1">
    <source>
        <dbReference type="SAM" id="Coils"/>
    </source>
</evidence>
<sequence>MNYIERNKIETIYKDDYTDFTRLSDFEVFTKDILVSLKKLNIIETKRKYEDKYAFINDENRTNPLAPLSLIIAVEDTCNFLKKIIKKEYVIKLNYIYYPHNKCQHIIPINNNSSYNIYNKNITIVNSFYCLHGNLNCSEITLFPARTFPIQRFFFVNEYVELEIVDKSNTDDEKSISMDNFSISNLILNSLKLSLSELGISLPTFVVIDKNSHIYQGHFYTSDYTYYKCVNPHVTIHKRWYPLEDTKEHYEERGKDENKITSKTISENESKIISENESKTTSKSESKTTIKIESKSASKSCRDIFRNSHNVCRSAKGENYVSVYKGTGFEANYHSFKFYNYFKSFTFDQLVALFSLFIYLSNLKGKNIYNINVHIKNIYLIDKPQNFSISRPIDLKNKKYNLLKRIYRQNGRQKKGYKSKVYLFKNKYELNSYNKNNYAHIYLNNIYNHIKKKRYYGRRVFLCYLSKPLNGHACKGSGIVKTENVDDHNDYRMDSRNAEITGGCIDNITDGRMDNITDGRMDSIADGRMDSIADGRMDSIADGRMDSIADGRMDSIVDGCMDSIVDGCMDRITDIHSDEGNYNYLDAILKRNKENIAIRIYLYNIKNPLFSKPNYVISNFKKIKLTSVLSDYGTDDIDDNDEDPHHFSDTSMLFYSCSSTYNYVLNNEKGVMKKKTTFEEINRLYNNLRCHKNMPKQDSNLYLSIYILNFINNMQHKIIGSSSNGGKTTGRSSDKNGGKCCSKRNRKNKIINMWKIRFINNDKYKGKNSYLLKNILRLYYNELLDLKKKRSENTKSYSNGILSMQNYFIQCLPLKNKEWLRDRDLAAFSGFNIEEESTRYYIDKILNNMFSTNKKRIYNWENRNVRRGYYGNSTICSACAMGMNKLISSNYNVSAFSSSFVKRENYESFYTNEILAHNNSSRITLKGACDTVNTSSTVVNNDGSCINSGVPLNNGSHLNNGSRLNNGSHLNNGSRLNNGSHLNSGSHLNNGSRLNNGSHLNNGSRLNNGCRLNSSNIYSNGNRDDDNMYDKSKGDYDRLFKMDNAHVYLFLGKNDNFIKKRDSIFRKQKQKKRKNGKGRKGEIDGKDYLNFKKKNFKEKKEEKEEKDKVEDKEKEKEEENVQQIIKDFLTIKEKYFLCHQEEKISILFFYLISHSSNIKTFYYIWNQFFDNIRNKYENNEYIFNDYLFLSYGPRNIYSYSCSILSQYIKALNISTQQFKINEIKNHLKQKKTLSFFCNDSDNSLLNYNLNFDDDPNMNENNDASTAVVTQNKSNTSSTIAKKNISKETVFPSFDLNDATTASNKKSIGNKTESSPNFELAYIKGSEECIPKSSGQYAKVEKDSTSNSVISNIVNSGNITKGGTGGGIVSLSNPILHRGQNVSNRDKNISKVSSIEHIKKCKEDANNCGGMPFPIEKVRNDVSVGKKKKKKKLIISNFFPYPLNNMELFITKNNGSTKEVNDQDDMITLIHEILKYNNKKKNYNFNDFIKWYRMNIGKIYTSQNVLKYCYKCIKYSYFVNIDINYIKDKYKEIKNKYYTNEDYLKNMFDYVKKNYDYIKKIKCPFNTFFVGELNLDNLLNLSILDLLECAFKVFFISYINSVMSSKLIYLKKMQNVLSKMFNIIKNIHKKKKKERKKKKENLFLKSLIDKSKAEEQLTNRDKNFHHHDQHDYHRATFLRMNIMTYKDSSGSKCTKEDRISGAPNENEEESTVIQKKVNNEGGGFCTVKVNVERETDGRNDGYNNGNINGNNNIIGNYIKTEEQVQKIRDNANDSEKNSSDNNVDTNYKEQNLNYKNGFNINKEENYFKNYCICPEKKKRNMPPYSDTNFSREIRRTYKKRYKIIFNKKLFHLFEKCEELFNKGMWLFQIFNSNLNEKRIFKIINTILESEEKEILIKPKYEKYFYNFIKNMCLNENNKNNIFDKKLNNSNSKFQKINRTISSRNLPKTIKTKNTKIPMTNNSPSYQNFGVSVKIKKNESLTSQTSDQNNMLNKDKLSLLLHSNNKEQNIQECIMDYVDYSFNDPFYSNPARMYCSISPIDTTVSFIKTSPIL</sequence>
<gene>
    <name evidence="3" type="primary">PmUG01_13033300</name>
    <name evidence="3" type="ORF">PMUG01_13033300</name>
</gene>
<feature type="region of interest" description="Disordered" evidence="2">
    <location>
        <begin position="964"/>
        <end position="1029"/>
    </location>
</feature>
<feature type="compositionally biased region" description="Polar residues" evidence="2">
    <location>
        <begin position="721"/>
        <end position="731"/>
    </location>
</feature>
<feature type="compositionally biased region" description="Basic residues" evidence="2">
    <location>
        <begin position="1066"/>
        <end position="1078"/>
    </location>
</feature>
<feature type="coiled-coil region" evidence="1">
    <location>
        <begin position="1092"/>
        <end position="1122"/>
    </location>
</feature>
<dbReference type="OrthoDB" id="372113at2759"/>
<dbReference type="SUPFAM" id="SSF51161">
    <property type="entry name" value="Trimeric LpxA-like enzymes"/>
    <property type="match status" value="1"/>
</dbReference>
<protein>
    <submittedName>
        <fullName evidence="3">Uncharacterized protein</fullName>
    </submittedName>
</protein>
<proteinExistence type="predicted"/>
<evidence type="ECO:0000256" key="2">
    <source>
        <dbReference type="SAM" id="MobiDB-lite"/>
    </source>
</evidence>
<feature type="region of interest" description="Disordered" evidence="2">
    <location>
        <begin position="1691"/>
        <end position="1710"/>
    </location>
</feature>
<feature type="region of interest" description="Disordered" evidence="2">
    <location>
        <begin position="1062"/>
        <end position="1085"/>
    </location>
</feature>
<dbReference type="VEuPathDB" id="PlasmoDB:PmUG01_13033300"/>
<accession>A0A1D3TCR8</accession>
<dbReference type="Proteomes" id="UP000219813">
    <property type="component" value="Chromosome 13"/>
</dbReference>
<dbReference type="KEGG" id="pmal:PMUG01_13033300"/>
<dbReference type="InterPro" id="IPR011004">
    <property type="entry name" value="Trimer_LpxA-like_sf"/>
</dbReference>
<evidence type="ECO:0000313" key="4">
    <source>
        <dbReference type="Proteomes" id="UP000219813"/>
    </source>
</evidence>
<feature type="compositionally biased region" description="Polar residues" evidence="2">
    <location>
        <begin position="964"/>
        <end position="1021"/>
    </location>
</feature>
<reference evidence="3 4" key="1">
    <citation type="submission" date="2016-06" db="EMBL/GenBank/DDBJ databases">
        <authorList>
            <consortium name="Pathogen Informatics"/>
        </authorList>
    </citation>
    <scope>NUCLEOTIDE SEQUENCE [LARGE SCALE GENOMIC DNA]</scope>
</reference>
<dbReference type="GeneID" id="39871044"/>
<name>A0A1D3TCR8_PLAMA</name>
<evidence type="ECO:0000313" key="3">
    <source>
        <dbReference type="EMBL" id="SCP02686.1"/>
    </source>
</evidence>
<feature type="region of interest" description="Disordered" evidence="2">
    <location>
        <begin position="721"/>
        <end position="743"/>
    </location>
</feature>
<keyword evidence="4" id="KW-1185">Reference proteome</keyword>
<dbReference type="OMA" id="NSFYCLH"/>
<keyword evidence="1" id="KW-0175">Coiled coil</keyword>